<comment type="catalytic activity">
    <reaction evidence="1 6">
        <text>S-ubiquitinyl-[E2 ubiquitin-conjugating enzyme]-L-cysteine + [acceptor protein]-L-lysine = [E2 ubiquitin-conjugating enzyme]-L-cysteine + N(6)-ubiquitinyl-[acceptor protein]-L-lysine.</text>
        <dbReference type="EC" id="2.3.2.27"/>
    </reaction>
</comment>
<dbReference type="AlphaFoldDB" id="A0AAE1NBB1"/>
<proteinExistence type="predicted"/>
<dbReference type="PANTHER" id="PTHR12313">
    <property type="entry name" value="E3 UBIQUITIN-PROTEIN LIGASE RNF5-RELATED"/>
    <property type="match status" value="1"/>
</dbReference>
<name>A0AAE1NBB1_9FABA</name>
<comment type="domain">
    <text evidence="6">The RING-type zinc finger domain is responsible for E3 ligase activity.</text>
</comment>
<accession>A0AAE1NBB1</accession>
<keyword evidence="6" id="KW-0862">Zinc</keyword>
<comment type="subcellular location">
    <subcellularLocation>
        <location evidence="6">Endoplasmic reticulum membrane</location>
        <topology evidence="6">Single-pass type IV membrane protein</topology>
    </subcellularLocation>
</comment>
<organism evidence="9 10">
    <name type="scientific">Acacia crassicarpa</name>
    <name type="common">northern wattle</name>
    <dbReference type="NCBI Taxonomy" id="499986"/>
    <lineage>
        <taxon>Eukaryota</taxon>
        <taxon>Viridiplantae</taxon>
        <taxon>Streptophyta</taxon>
        <taxon>Embryophyta</taxon>
        <taxon>Tracheophyta</taxon>
        <taxon>Spermatophyta</taxon>
        <taxon>Magnoliopsida</taxon>
        <taxon>eudicotyledons</taxon>
        <taxon>Gunneridae</taxon>
        <taxon>Pentapetalae</taxon>
        <taxon>rosids</taxon>
        <taxon>fabids</taxon>
        <taxon>Fabales</taxon>
        <taxon>Fabaceae</taxon>
        <taxon>Caesalpinioideae</taxon>
        <taxon>mimosoid clade</taxon>
        <taxon>Acacieae</taxon>
        <taxon>Acacia</taxon>
    </lineage>
</organism>
<dbReference type="EMBL" id="JAWXYG010000001">
    <property type="protein sequence ID" value="KAK4285556.1"/>
    <property type="molecule type" value="Genomic_DNA"/>
</dbReference>
<reference evidence="9" key="1">
    <citation type="submission" date="2023-10" db="EMBL/GenBank/DDBJ databases">
        <title>Chromosome-level genome of the transformable northern wattle, Acacia crassicarpa.</title>
        <authorList>
            <person name="Massaro I."/>
            <person name="Sinha N.R."/>
            <person name="Poethig S."/>
            <person name="Leichty A.R."/>
        </authorList>
    </citation>
    <scope>NUCLEOTIDE SEQUENCE</scope>
    <source>
        <strain evidence="9">Acra3RX</strain>
        <tissue evidence="9">Leaf</tissue>
    </source>
</reference>
<dbReference type="Pfam" id="PF14634">
    <property type="entry name" value="zf-RING_5"/>
    <property type="match status" value="1"/>
</dbReference>
<dbReference type="GO" id="GO:0061630">
    <property type="term" value="F:ubiquitin protein ligase activity"/>
    <property type="evidence" value="ECO:0007669"/>
    <property type="project" value="UniProtKB-UniRule"/>
</dbReference>
<keyword evidence="3 6" id="KW-0808">Transferase</keyword>
<evidence type="ECO:0000256" key="7">
    <source>
        <dbReference type="SAM" id="MobiDB-lite"/>
    </source>
</evidence>
<dbReference type="GO" id="GO:0005789">
    <property type="term" value="C:endoplasmic reticulum membrane"/>
    <property type="evidence" value="ECO:0007669"/>
    <property type="project" value="UniProtKB-SubCell"/>
</dbReference>
<dbReference type="GO" id="GO:0008270">
    <property type="term" value="F:zinc ion binding"/>
    <property type="evidence" value="ECO:0007669"/>
    <property type="project" value="UniProtKB-KW"/>
</dbReference>
<evidence type="ECO:0000256" key="6">
    <source>
        <dbReference type="RuleBase" id="RU369090"/>
    </source>
</evidence>
<evidence type="ECO:0000256" key="5">
    <source>
        <dbReference type="PROSITE-ProRule" id="PRU00175"/>
    </source>
</evidence>
<feature type="region of interest" description="Disordered" evidence="7">
    <location>
        <begin position="105"/>
        <end position="127"/>
    </location>
</feature>
<keyword evidence="6" id="KW-0479">Metal-binding</keyword>
<dbReference type="EC" id="2.3.2.27" evidence="6"/>
<evidence type="ECO:0000256" key="2">
    <source>
        <dbReference type="ARBA" id="ARBA00004906"/>
    </source>
</evidence>
<dbReference type="InterPro" id="IPR001841">
    <property type="entry name" value="Znf_RING"/>
</dbReference>
<keyword evidence="4 6" id="KW-0833">Ubl conjugation pathway</keyword>
<comment type="pathway">
    <text evidence="2 6">Protein modification; protein ubiquitination.</text>
</comment>
<sequence>MELDLNVEPLDQTPTSVIGFDSILDELESTHGHIEERIRQLEAVNLRYRQRQRWRRGHDSVQINNVIADMMTPNAHDEHRMPQEDVGVAVQEGTVVLAELTTTTAQNERSLPREEAGGDQERTVNNWKTGKRNSSHLVAKALGMDPYIDEAVTTTGNFFDCNICLDMARDPILTCCGHLFCWPCFYQVSYAYSNVRECPVCKGEVAETGIIPIYGNKDDSSNRQLELKESGFTIPPRPQAHRIDSFRQQLISRGASSSTIQEISRAIGSAATDRTRFSINQPRHTQPQASHGMETEVRQNNRSRLLSRLLVEGAASFSSLSSALDSAMDSAERLFGDLEAYIHPQQPQPIGSSRELLHPLPHNRDSPSSIAATNQSGRHIPDVAASDPAANDSVSPLYMNNDATAVIDSSISTADNSVQVSSIEPSSSSSRTVAVGLPDLYTRIPNGRRRRRLRR</sequence>
<dbReference type="InterPro" id="IPR013083">
    <property type="entry name" value="Znf_RING/FYVE/PHD"/>
</dbReference>
<evidence type="ECO:0000256" key="4">
    <source>
        <dbReference type="ARBA" id="ARBA00022786"/>
    </source>
</evidence>
<feature type="region of interest" description="Disordered" evidence="7">
    <location>
        <begin position="344"/>
        <end position="376"/>
    </location>
</feature>
<comment type="function">
    <text evidence="6">E3 ubiquitin-protein ligase.</text>
</comment>
<dbReference type="SMART" id="SM00184">
    <property type="entry name" value="RING"/>
    <property type="match status" value="1"/>
</dbReference>
<dbReference type="SUPFAM" id="SSF57850">
    <property type="entry name" value="RING/U-box"/>
    <property type="match status" value="1"/>
</dbReference>
<dbReference type="Proteomes" id="UP001293593">
    <property type="component" value="Unassembled WGS sequence"/>
</dbReference>
<feature type="domain" description="RING-type" evidence="8">
    <location>
        <begin position="161"/>
        <end position="202"/>
    </location>
</feature>
<comment type="caution">
    <text evidence="9">The sequence shown here is derived from an EMBL/GenBank/DDBJ whole genome shotgun (WGS) entry which is preliminary data.</text>
</comment>
<evidence type="ECO:0000256" key="3">
    <source>
        <dbReference type="ARBA" id="ARBA00022679"/>
    </source>
</evidence>
<feature type="compositionally biased region" description="Polar residues" evidence="7">
    <location>
        <begin position="366"/>
        <end position="376"/>
    </location>
</feature>
<evidence type="ECO:0000256" key="1">
    <source>
        <dbReference type="ARBA" id="ARBA00000900"/>
    </source>
</evidence>
<dbReference type="GO" id="GO:0006511">
    <property type="term" value="P:ubiquitin-dependent protein catabolic process"/>
    <property type="evidence" value="ECO:0007669"/>
    <property type="project" value="UniProtKB-UniRule"/>
</dbReference>
<keyword evidence="10" id="KW-1185">Reference proteome</keyword>
<dbReference type="PROSITE" id="PS50089">
    <property type="entry name" value="ZF_RING_2"/>
    <property type="match status" value="1"/>
</dbReference>
<evidence type="ECO:0000259" key="8">
    <source>
        <dbReference type="PROSITE" id="PS50089"/>
    </source>
</evidence>
<evidence type="ECO:0000313" key="9">
    <source>
        <dbReference type="EMBL" id="KAK4285556.1"/>
    </source>
</evidence>
<feature type="compositionally biased region" description="Basic and acidic residues" evidence="7">
    <location>
        <begin position="110"/>
        <end position="122"/>
    </location>
</feature>
<evidence type="ECO:0000313" key="10">
    <source>
        <dbReference type="Proteomes" id="UP001293593"/>
    </source>
</evidence>
<dbReference type="InterPro" id="IPR045103">
    <property type="entry name" value="RNF5/RNF185-like"/>
</dbReference>
<protein>
    <recommendedName>
        <fullName evidence="6">E3 ubiquitin-protein ligase RMA</fullName>
        <ecNumber evidence="6">2.3.2.27</ecNumber>
    </recommendedName>
    <alternativeName>
        <fullName evidence="6">Protein RING membrane-anchor</fullName>
    </alternativeName>
    <alternativeName>
        <fullName evidence="6">RING-type E3 ubiquitin transferase RMA</fullName>
    </alternativeName>
</protein>
<dbReference type="Gene3D" id="3.30.40.10">
    <property type="entry name" value="Zinc/RING finger domain, C3HC4 (zinc finger)"/>
    <property type="match status" value="1"/>
</dbReference>
<keyword evidence="5 6" id="KW-0863">Zinc-finger</keyword>
<gene>
    <name evidence="9" type="ORF">QN277_002241</name>
</gene>
<keyword evidence="6" id="KW-0256">Endoplasmic reticulum</keyword>